<protein>
    <submittedName>
        <fullName evidence="1">DNA-binding protein</fullName>
    </submittedName>
</protein>
<name>A0A951QKX6_9CYAN</name>
<sequence>MLVIGTTEAAYMLGINCQRVRQLLAERRVKGAYKDGREWKIPLYKKMVDIIPGTRGPKGRWRHRLQARPTYIHVNKHIIDSNRNRRENQPVIKVDRAKHSKYCHEVEITGPCRVVYRPHQPLCSGAVLWIEVEQSTRVITKLYG</sequence>
<evidence type="ECO:0000313" key="2">
    <source>
        <dbReference type="Proteomes" id="UP000729701"/>
    </source>
</evidence>
<comment type="caution">
    <text evidence="1">The sequence shown here is derived from an EMBL/GenBank/DDBJ whole genome shotgun (WGS) entry which is preliminary data.</text>
</comment>
<evidence type="ECO:0000313" key="1">
    <source>
        <dbReference type="EMBL" id="MBW4667291.1"/>
    </source>
</evidence>
<reference evidence="1" key="1">
    <citation type="submission" date="2021-05" db="EMBL/GenBank/DDBJ databases">
        <authorList>
            <person name="Pietrasiak N."/>
            <person name="Ward R."/>
            <person name="Stajich J.E."/>
            <person name="Kurbessoian T."/>
        </authorList>
    </citation>
    <scope>NUCLEOTIDE SEQUENCE</scope>
    <source>
        <strain evidence="1">GSE-NOS-MK-12-04C</strain>
    </source>
</reference>
<gene>
    <name evidence="1" type="ORF">KME60_07565</name>
</gene>
<keyword evidence="1" id="KW-0238">DNA-binding</keyword>
<dbReference type="GO" id="GO:0003677">
    <property type="term" value="F:DNA binding"/>
    <property type="evidence" value="ECO:0007669"/>
    <property type="project" value="UniProtKB-KW"/>
</dbReference>
<proteinExistence type="predicted"/>
<organism evidence="1 2">
    <name type="scientific">Cyanomargarita calcarea GSE-NOS-MK-12-04C</name>
    <dbReference type="NCBI Taxonomy" id="2839659"/>
    <lineage>
        <taxon>Bacteria</taxon>
        <taxon>Bacillati</taxon>
        <taxon>Cyanobacteriota</taxon>
        <taxon>Cyanophyceae</taxon>
        <taxon>Nostocales</taxon>
        <taxon>Cyanomargaritaceae</taxon>
        <taxon>Cyanomargarita</taxon>
    </lineage>
</organism>
<reference evidence="1" key="2">
    <citation type="journal article" date="2022" name="Microbiol. Resour. Announc.">
        <title>Metagenome Sequencing to Explore Phylogenomics of Terrestrial Cyanobacteria.</title>
        <authorList>
            <person name="Ward R.D."/>
            <person name="Stajich J.E."/>
            <person name="Johansen J.R."/>
            <person name="Huntemann M."/>
            <person name="Clum A."/>
            <person name="Foster B."/>
            <person name="Foster B."/>
            <person name="Roux S."/>
            <person name="Palaniappan K."/>
            <person name="Varghese N."/>
            <person name="Mukherjee S."/>
            <person name="Reddy T.B.K."/>
            <person name="Daum C."/>
            <person name="Copeland A."/>
            <person name="Chen I.A."/>
            <person name="Ivanova N.N."/>
            <person name="Kyrpides N.C."/>
            <person name="Shapiro N."/>
            <person name="Eloe-Fadrosh E.A."/>
            <person name="Pietrasiak N."/>
        </authorList>
    </citation>
    <scope>NUCLEOTIDE SEQUENCE</scope>
    <source>
        <strain evidence="1">GSE-NOS-MK-12-04C</strain>
    </source>
</reference>
<accession>A0A951QKX6</accession>
<dbReference type="EMBL" id="JAHHGZ010000006">
    <property type="protein sequence ID" value="MBW4667291.1"/>
    <property type="molecule type" value="Genomic_DNA"/>
</dbReference>
<dbReference type="Proteomes" id="UP000729701">
    <property type="component" value="Unassembled WGS sequence"/>
</dbReference>
<dbReference type="AlphaFoldDB" id="A0A951QKX6"/>